<feature type="region of interest" description="Disordered" evidence="6">
    <location>
        <begin position="36"/>
        <end position="64"/>
    </location>
</feature>
<reference evidence="8" key="1">
    <citation type="journal article" date="2024" name="IScience">
        <title>Strigolactones Initiate the Formation of Haustorium-like Structures in Castilleja.</title>
        <authorList>
            <person name="Buerger M."/>
            <person name="Peterson D."/>
            <person name="Chory J."/>
        </authorList>
    </citation>
    <scope>NUCLEOTIDE SEQUENCE [LARGE SCALE GENOMIC DNA]</scope>
</reference>
<keyword evidence="8" id="KW-1185">Reference proteome</keyword>
<keyword evidence="5" id="KW-0408">Iron</keyword>
<evidence type="ECO:0000313" key="8">
    <source>
        <dbReference type="Proteomes" id="UP001632038"/>
    </source>
</evidence>
<dbReference type="AlphaFoldDB" id="A0ABD3CIQ8"/>
<dbReference type="GO" id="GO:0045549">
    <property type="term" value="F:9-cis-epoxycarotenoid dioxygenase activity"/>
    <property type="evidence" value="ECO:0007669"/>
    <property type="project" value="UniProtKB-EC"/>
</dbReference>
<keyword evidence="7" id="KW-0560">Oxidoreductase</keyword>
<proteinExistence type="inferred from homology"/>
<gene>
    <name evidence="7" type="primary">CCD4a_8</name>
    <name evidence="7" type="ORF">CASFOL_027042</name>
</gene>
<dbReference type="Proteomes" id="UP001632038">
    <property type="component" value="Unassembled WGS sequence"/>
</dbReference>
<keyword evidence="4 7" id="KW-0223">Dioxygenase</keyword>
<evidence type="ECO:0000256" key="5">
    <source>
        <dbReference type="ARBA" id="ARBA00023004"/>
    </source>
</evidence>
<evidence type="ECO:0000256" key="2">
    <source>
        <dbReference type="ARBA" id="ARBA00006787"/>
    </source>
</evidence>
<comment type="similarity">
    <text evidence="2">Belongs to the carotenoid oxygenase family.</text>
</comment>
<dbReference type="Pfam" id="PF03055">
    <property type="entry name" value="RPE65"/>
    <property type="match status" value="1"/>
</dbReference>
<keyword evidence="3" id="KW-0479">Metal-binding</keyword>
<evidence type="ECO:0000313" key="7">
    <source>
        <dbReference type="EMBL" id="KAL3629820.1"/>
    </source>
</evidence>
<evidence type="ECO:0000256" key="6">
    <source>
        <dbReference type="SAM" id="MobiDB-lite"/>
    </source>
</evidence>
<sequence>MDSLSSSFNNIIQLSTKNNNTHHHLKSTPKLSFHVSSLKTNDRPQTTATKAPQPPPPPQQSPLASISLLPTTILNTFDNIINTFIDPPHKPSIDPRYVLSDNFAPVDELPPTPCQVIEGSLPPALDGAYIRNGPNPKFLPRGPYHLFDGDDMLHLITSLANPSLPLNSTIISSI</sequence>
<accession>A0ABD3CIQ8</accession>
<comment type="caution">
    <text evidence="7">The sequence shown here is derived from an EMBL/GenBank/DDBJ whole genome shotgun (WGS) entry which is preliminary data.</text>
</comment>
<dbReference type="EMBL" id="JAVIJP010000034">
    <property type="protein sequence ID" value="KAL3629820.1"/>
    <property type="molecule type" value="Genomic_DNA"/>
</dbReference>
<dbReference type="GO" id="GO:0046872">
    <property type="term" value="F:metal ion binding"/>
    <property type="evidence" value="ECO:0007669"/>
    <property type="project" value="UniProtKB-KW"/>
</dbReference>
<name>A0ABD3CIQ8_9LAMI</name>
<protein>
    <submittedName>
        <fullName evidence="7">Carotenoid cleavage dioxygenase 4</fullName>
        <ecNumber evidence="7">1.13.11.51</ecNumber>
    </submittedName>
</protein>
<evidence type="ECO:0000256" key="3">
    <source>
        <dbReference type="ARBA" id="ARBA00022723"/>
    </source>
</evidence>
<dbReference type="InterPro" id="IPR004294">
    <property type="entry name" value="Carotenoid_Oase"/>
</dbReference>
<evidence type="ECO:0000256" key="4">
    <source>
        <dbReference type="ARBA" id="ARBA00022964"/>
    </source>
</evidence>
<comment type="cofactor">
    <cofactor evidence="1">
        <name>Fe(2+)</name>
        <dbReference type="ChEBI" id="CHEBI:29033"/>
    </cofactor>
</comment>
<dbReference type="EC" id="1.13.11.51" evidence="7"/>
<organism evidence="7 8">
    <name type="scientific">Castilleja foliolosa</name>
    <dbReference type="NCBI Taxonomy" id="1961234"/>
    <lineage>
        <taxon>Eukaryota</taxon>
        <taxon>Viridiplantae</taxon>
        <taxon>Streptophyta</taxon>
        <taxon>Embryophyta</taxon>
        <taxon>Tracheophyta</taxon>
        <taxon>Spermatophyta</taxon>
        <taxon>Magnoliopsida</taxon>
        <taxon>eudicotyledons</taxon>
        <taxon>Gunneridae</taxon>
        <taxon>Pentapetalae</taxon>
        <taxon>asterids</taxon>
        <taxon>lamiids</taxon>
        <taxon>Lamiales</taxon>
        <taxon>Orobanchaceae</taxon>
        <taxon>Pedicularideae</taxon>
        <taxon>Castillejinae</taxon>
        <taxon>Castilleja</taxon>
    </lineage>
</organism>
<evidence type="ECO:0000256" key="1">
    <source>
        <dbReference type="ARBA" id="ARBA00001954"/>
    </source>
</evidence>